<accession>A0A0B5FNL8</accession>
<evidence type="ECO:0000313" key="2">
    <source>
        <dbReference type="Proteomes" id="UP000035036"/>
    </source>
</evidence>
<dbReference type="OrthoDB" id="7009097at2"/>
<reference evidence="1 2" key="1">
    <citation type="journal article" date="2015" name="Genome Announc.">
        <title>Genomes of Geoalkalibacter ferrihydriticus Z-0531T and Geoalkalibacter subterraneus Red1T, Two Haloalkaliphilic Metal-Reducing Deltaproteobacteria.</title>
        <authorList>
            <person name="Badalamenti J.P."/>
            <person name="Krajmalnik-Brown R."/>
            <person name="Torres C.I."/>
            <person name="Bond D.R."/>
        </authorList>
    </citation>
    <scope>NUCLEOTIDE SEQUENCE [LARGE SCALE GENOMIC DNA]</scope>
    <source>
        <strain evidence="1 2">Red1</strain>
    </source>
</reference>
<gene>
    <name evidence="1" type="ORF">GSUB_02115</name>
</gene>
<dbReference type="Proteomes" id="UP000035036">
    <property type="component" value="Chromosome"/>
</dbReference>
<dbReference type="EMBL" id="CP010311">
    <property type="protein sequence ID" value="AJF05600.1"/>
    <property type="molecule type" value="Genomic_DNA"/>
</dbReference>
<sequence length="229" mass="26509">MFQMELAQFEQAAKERRPDRAVLVRGQHWQDDWRELFAVVALKEIRLDLLPRRDCLVAELYPLTFYNQRDGKIDDELSARLGYTRVNRFFLLVDQERGKCRFGPPHGQIGLDSVWRSFGLGGYLMAQLIAWGRDRYPGAAVTTEHLDLSQVEVLRPLLNGFCKRAGFETIFHAEDSVTCFVKRLELLNPDYNHQRVTEVEELAPEYWFVPGLLGDKAAEKVQSVLSTRH</sequence>
<evidence type="ECO:0000313" key="1">
    <source>
        <dbReference type="EMBL" id="AJF05600.1"/>
    </source>
</evidence>
<dbReference type="KEGG" id="gsb:GSUB_02115"/>
<dbReference type="HOGENOM" id="CLU_1208368_0_0_7"/>
<dbReference type="RefSeq" id="WP_040198982.1">
    <property type="nucleotide sequence ID" value="NZ_CP010311.1"/>
</dbReference>
<dbReference type="AlphaFoldDB" id="A0A0B5FNL8"/>
<keyword evidence="2" id="KW-1185">Reference proteome</keyword>
<proteinExistence type="predicted"/>
<organism evidence="1 2">
    <name type="scientific">Geoalkalibacter subterraneus</name>
    <dbReference type="NCBI Taxonomy" id="483547"/>
    <lineage>
        <taxon>Bacteria</taxon>
        <taxon>Pseudomonadati</taxon>
        <taxon>Thermodesulfobacteriota</taxon>
        <taxon>Desulfuromonadia</taxon>
        <taxon>Desulfuromonadales</taxon>
        <taxon>Geoalkalibacteraceae</taxon>
        <taxon>Geoalkalibacter</taxon>
    </lineage>
</organism>
<name>A0A0B5FNL8_9BACT</name>
<protein>
    <submittedName>
        <fullName evidence="1">Uncharacterized protein</fullName>
    </submittedName>
</protein>